<reference evidence="1 2" key="1">
    <citation type="journal article" date="2018" name="Nat. Ecol. Evol.">
        <title>Pezizomycetes genomes reveal the molecular basis of ectomycorrhizal truffle lifestyle.</title>
        <authorList>
            <person name="Murat C."/>
            <person name="Payen T."/>
            <person name="Noel B."/>
            <person name="Kuo A."/>
            <person name="Morin E."/>
            <person name="Chen J."/>
            <person name="Kohler A."/>
            <person name="Krizsan K."/>
            <person name="Balestrini R."/>
            <person name="Da Silva C."/>
            <person name="Montanini B."/>
            <person name="Hainaut M."/>
            <person name="Levati E."/>
            <person name="Barry K.W."/>
            <person name="Belfiori B."/>
            <person name="Cichocki N."/>
            <person name="Clum A."/>
            <person name="Dockter R.B."/>
            <person name="Fauchery L."/>
            <person name="Guy J."/>
            <person name="Iotti M."/>
            <person name="Le Tacon F."/>
            <person name="Lindquist E.A."/>
            <person name="Lipzen A."/>
            <person name="Malagnac F."/>
            <person name="Mello A."/>
            <person name="Molinier V."/>
            <person name="Miyauchi S."/>
            <person name="Poulain J."/>
            <person name="Riccioni C."/>
            <person name="Rubini A."/>
            <person name="Sitrit Y."/>
            <person name="Splivallo R."/>
            <person name="Traeger S."/>
            <person name="Wang M."/>
            <person name="Zifcakova L."/>
            <person name="Wipf D."/>
            <person name="Zambonelli A."/>
            <person name="Paolocci F."/>
            <person name="Nowrousian M."/>
            <person name="Ottonello S."/>
            <person name="Baldrian P."/>
            <person name="Spatafora J.W."/>
            <person name="Henrissat B."/>
            <person name="Nagy L.G."/>
            <person name="Aury J.M."/>
            <person name="Wincker P."/>
            <person name="Grigoriev I.V."/>
            <person name="Bonfante P."/>
            <person name="Martin F.M."/>
        </authorList>
    </citation>
    <scope>NUCLEOTIDE SEQUENCE [LARGE SCALE GENOMIC DNA]</scope>
    <source>
        <strain evidence="1 2">120613-1</strain>
    </source>
</reference>
<keyword evidence="2" id="KW-1185">Reference proteome</keyword>
<dbReference type="AlphaFoldDB" id="A0A3N4JIT1"/>
<accession>A0A3N4JIT1</accession>
<evidence type="ECO:0000313" key="1">
    <source>
        <dbReference type="EMBL" id="RPA98153.1"/>
    </source>
</evidence>
<dbReference type="Proteomes" id="UP000276215">
    <property type="component" value="Unassembled WGS sequence"/>
</dbReference>
<gene>
    <name evidence="1" type="ORF">L873DRAFT_1808740</name>
</gene>
<protein>
    <submittedName>
        <fullName evidence="1">Uncharacterized protein</fullName>
    </submittedName>
</protein>
<dbReference type="EMBL" id="ML120398">
    <property type="protein sequence ID" value="RPA98153.1"/>
    <property type="molecule type" value="Genomic_DNA"/>
</dbReference>
<evidence type="ECO:0000313" key="2">
    <source>
        <dbReference type="Proteomes" id="UP000276215"/>
    </source>
</evidence>
<name>A0A3N4JIT1_9PEZI</name>
<sequence length="68" mass="7732">MTGRHWGSTCDPASESSRSLVIWFRGGFLLCWEWLRDSEWAVNDVFVVGGQEGDFFQGALGWGEYLMP</sequence>
<proteinExistence type="predicted"/>
<organism evidence="1 2">
    <name type="scientific">Choiromyces venosus 120613-1</name>
    <dbReference type="NCBI Taxonomy" id="1336337"/>
    <lineage>
        <taxon>Eukaryota</taxon>
        <taxon>Fungi</taxon>
        <taxon>Dikarya</taxon>
        <taxon>Ascomycota</taxon>
        <taxon>Pezizomycotina</taxon>
        <taxon>Pezizomycetes</taxon>
        <taxon>Pezizales</taxon>
        <taxon>Tuberaceae</taxon>
        <taxon>Choiromyces</taxon>
    </lineage>
</organism>